<evidence type="ECO:0000313" key="2">
    <source>
        <dbReference type="EMBL" id="AJY77407.1"/>
    </source>
</evidence>
<evidence type="ECO:0000259" key="1">
    <source>
        <dbReference type="PROSITE" id="PS51186"/>
    </source>
</evidence>
<evidence type="ECO:0000313" key="3">
    <source>
        <dbReference type="Proteomes" id="UP000032633"/>
    </source>
</evidence>
<reference evidence="3" key="2">
    <citation type="submission" date="2015-03" db="EMBL/GenBank/DDBJ databases">
        <title>Genome sequence of Paenibacillus beijingensis strain DSM 24997T.</title>
        <authorList>
            <person name="Kwak Y."/>
            <person name="Shin J.-H."/>
        </authorList>
    </citation>
    <scope>NUCLEOTIDE SEQUENCE [LARGE SCALE GENOMIC DNA]</scope>
    <source>
        <strain evidence="3">DSM 24997</strain>
    </source>
</reference>
<dbReference type="InterPro" id="IPR000182">
    <property type="entry name" value="GNAT_dom"/>
</dbReference>
<dbReference type="Pfam" id="PF13302">
    <property type="entry name" value="Acetyltransf_3"/>
    <property type="match status" value="1"/>
</dbReference>
<sequence>MRVLTERLKLVPIDLVNIHTSVFENYINNKKHIKSYLEKLTIDPDLLGWGVWLVISKDTKEAIGDIGFKGKPVEETVEVGYGFLPEARNKGYATESVEALIKWAFSTHKVNQVIAECLIENHQSIKVLEKIGMHRVDNKDEMIYWKLLKDN</sequence>
<proteinExistence type="predicted"/>
<keyword evidence="3" id="KW-1185">Reference proteome</keyword>
<protein>
    <recommendedName>
        <fullName evidence="1">N-acetyltransferase domain-containing protein</fullName>
    </recommendedName>
</protein>
<organism evidence="2 3">
    <name type="scientific">Paenibacillus beijingensis</name>
    <dbReference type="NCBI Taxonomy" id="1126833"/>
    <lineage>
        <taxon>Bacteria</taxon>
        <taxon>Bacillati</taxon>
        <taxon>Bacillota</taxon>
        <taxon>Bacilli</taxon>
        <taxon>Bacillales</taxon>
        <taxon>Paenibacillaceae</taxon>
        <taxon>Paenibacillus</taxon>
    </lineage>
</organism>
<dbReference type="HOGENOM" id="CLU_013985_28_1_9"/>
<dbReference type="PROSITE" id="PS51186">
    <property type="entry name" value="GNAT"/>
    <property type="match status" value="1"/>
</dbReference>
<dbReference type="PANTHER" id="PTHR43792:SF13">
    <property type="entry name" value="ACETYLTRANSFERASE"/>
    <property type="match status" value="1"/>
</dbReference>
<dbReference type="SUPFAM" id="SSF55729">
    <property type="entry name" value="Acyl-CoA N-acyltransferases (Nat)"/>
    <property type="match status" value="1"/>
</dbReference>
<dbReference type="OrthoDB" id="452315at2"/>
<dbReference type="EMBL" id="CP011058">
    <property type="protein sequence ID" value="AJY77407.1"/>
    <property type="molecule type" value="Genomic_DNA"/>
</dbReference>
<dbReference type="InterPro" id="IPR051531">
    <property type="entry name" value="N-acetyltransferase"/>
</dbReference>
<dbReference type="Proteomes" id="UP000032633">
    <property type="component" value="Chromosome"/>
</dbReference>
<reference evidence="2 3" key="1">
    <citation type="journal article" date="2015" name="J. Biotechnol.">
        <title>Complete genome sequence of Paenibacillus beijingensis 7188(T) (=DSM 24997(T)), a novel rhizobacterium from jujube garden soil.</title>
        <authorList>
            <person name="Kwak Y."/>
            <person name="Shin J.H."/>
        </authorList>
    </citation>
    <scope>NUCLEOTIDE SEQUENCE [LARGE SCALE GENOMIC DNA]</scope>
    <source>
        <strain evidence="2 3">DSM 24997</strain>
    </source>
</reference>
<dbReference type="PATRIC" id="fig|1126833.4.peg.217"/>
<accession>A0A0D5NQW0</accession>
<gene>
    <name evidence="2" type="ORF">VN24_00960</name>
</gene>
<name>A0A0D5NQW0_9BACL</name>
<dbReference type="GO" id="GO:0016747">
    <property type="term" value="F:acyltransferase activity, transferring groups other than amino-acyl groups"/>
    <property type="evidence" value="ECO:0007669"/>
    <property type="project" value="InterPro"/>
</dbReference>
<dbReference type="RefSeq" id="WP_045672841.1">
    <property type="nucleotide sequence ID" value="NZ_CP011058.1"/>
</dbReference>
<dbReference type="STRING" id="1126833.VN24_00960"/>
<dbReference type="AlphaFoldDB" id="A0A0D5NQW0"/>
<dbReference type="InterPro" id="IPR016181">
    <property type="entry name" value="Acyl_CoA_acyltransferase"/>
</dbReference>
<dbReference type="Gene3D" id="3.40.630.30">
    <property type="match status" value="1"/>
</dbReference>
<feature type="domain" description="N-acetyltransferase" evidence="1">
    <location>
        <begin position="1"/>
        <end position="150"/>
    </location>
</feature>
<dbReference type="KEGG" id="pbj:VN24_00960"/>
<dbReference type="PANTHER" id="PTHR43792">
    <property type="entry name" value="GNAT FAMILY, PUTATIVE (AFU_ORTHOLOGUE AFUA_3G00765)-RELATED-RELATED"/>
    <property type="match status" value="1"/>
</dbReference>